<reference evidence="2 3" key="1">
    <citation type="submission" date="2011-09" db="EMBL/GenBank/DDBJ databases">
        <title>The permanent draft genome of Caldithrix abyssi DSM 13497.</title>
        <authorList>
            <consortium name="US DOE Joint Genome Institute (JGI-PGF)"/>
            <person name="Lucas S."/>
            <person name="Han J."/>
            <person name="Lapidus A."/>
            <person name="Bruce D."/>
            <person name="Goodwin L."/>
            <person name="Pitluck S."/>
            <person name="Peters L."/>
            <person name="Kyrpides N."/>
            <person name="Mavromatis K."/>
            <person name="Ivanova N."/>
            <person name="Mikhailova N."/>
            <person name="Chertkov O."/>
            <person name="Detter J.C."/>
            <person name="Tapia R."/>
            <person name="Han C."/>
            <person name="Land M."/>
            <person name="Hauser L."/>
            <person name="Markowitz V."/>
            <person name="Cheng J.-F."/>
            <person name="Hugenholtz P."/>
            <person name="Woyke T."/>
            <person name="Wu D."/>
            <person name="Spring S."/>
            <person name="Brambilla E."/>
            <person name="Klenk H.-P."/>
            <person name="Eisen J.A."/>
        </authorList>
    </citation>
    <scope>NUCLEOTIDE SEQUENCE [LARGE SCALE GENOMIC DNA]</scope>
    <source>
        <strain evidence="2 3">DSM 13497</strain>
    </source>
</reference>
<dbReference type="EMBL" id="CM001402">
    <property type="protein sequence ID" value="EHO39900.1"/>
    <property type="molecule type" value="Genomic_DNA"/>
</dbReference>
<dbReference type="AlphaFoldDB" id="H1XNW0"/>
<proteinExistence type="predicted"/>
<dbReference type="PaxDb" id="880073-Calab_0251"/>
<dbReference type="HOGENOM" id="CLU_290475_0_0_0"/>
<evidence type="ECO:0000313" key="2">
    <source>
        <dbReference type="EMBL" id="EHO39900.1"/>
    </source>
</evidence>
<evidence type="ECO:0000313" key="4">
    <source>
        <dbReference type="Proteomes" id="UP000183868"/>
    </source>
</evidence>
<dbReference type="InterPro" id="IPR015943">
    <property type="entry name" value="WD40/YVTN_repeat-like_dom_sf"/>
</dbReference>
<protein>
    <submittedName>
        <fullName evidence="2">Uncharacterized protein</fullName>
    </submittedName>
</protein>
<dbReference type="Proteomes" id="UP000183868">
    <property type="component" value="Chromosome"/>
</dbReference>
<dbReference type="Gene3D" id="2.130.10.10">
    <property type="entry name" value="YVTN repeat-like/Quinoprotein amine dehydrogenase"/>
    <property type="match status" value="2"/>
</dbReference>
<reference evidence="1 4" key="2">
    <citation type="submission" date="2016-11" db="EMBL/GenBank/DDBJ databases">
        <title>Genomic analysis of Caldithrix abyssi and proposal of a novel bacterial phylum Caldithrichaeota.</title>
        <authorList>
            <person name="Kublanov I."/>
            <person name="Sigalova O."/>
            <person name="Gavrilov S."/>
            <person name="Lebedinsky A."/>
            <person name="Ivanova N."/>
            <person name="Daum C."/>
            <person name="Reddy T."/>
            <person name="Klenk H.P."/>
            <person name="Goker M."/>
            <person name="Reva O."/>
            <person name="Miroshnichenko M."/>
            <person name="Kyprides N."/>
            <person name="Woyke T."/>
            <person name="Gelfand M."/>
        </authorList>
    </citation>
    <scope>NUCLEOTIDE SEQUENCE [LARGE SCALE GENOMIC DNA]</scope>
    <source>
        <strain evidence="1 4">LF13</strain>
    </source>
</reference>
<dbReference type="EMBL" id="CP018099">
    <property type="protein sequence ID" value="APF19796.1"/>
    <property type="molecule type" value="Genomic_DNA"/>
</dbReference>
<name>H1XNW0_CALAY</name>
<dbReference type="STRING" id="880073.Cabys_3048"/>
<dbReference type="RefSeq" id="WP_006926800.1">
    <property type="nucleotide sequence ID" value="NZ_CM001402.1"/>
</dbReference>
<gene>
    <name evidence="1" type="ORF">Cabys_3048</name>
    <name evidence="2" type="ORF">Calab_0251</name>
</gene>
<dbReference type="InParanoid" id="H1XNW0"/>
<dbReference type="SUPFAM" id="SSF63829">
    <property type="entry name" value="Calcium-dependent phosphotriesterase"/>
    <property type="match status" value="1"/>
</dbReference>
<dbReference type="Proteomes" id="UP000004671">
    <property type="component" value="Chromosome"/>
</dbReference>
<organism evidence="2 3">
    <name type="scientific">Caldithrix abyssi DSM 13497</name>
    <dbReference type="NCBI Taxonomy" id="880073"/>
    <lineage>
        <taxon>Bacteria</taxon>
        <taxon>Pseudomonadati</taxon>
        <taxon>Calditrichota</taxon>
        <taxon>Calditrichia</taxon>
        <taxon>Calditrichales</taxon>
        <taxon>Calditrichaceae</taxon>
        <taxon>Caldithrix</taxon>
    </lineage>
</organism>
<sequence length="1053" mass="122208" precursor="true">MKRKTVFTTLVVLVAAVLRGLFAGDFTTVDFLDGKGDVIDIYSAYKFPQQNKLILLGNDNFLIQIDLERLENKITQIDQSKVDFNDVNCVAELTPSEILLGTDRGVFLLSLIANQVKPFDKTLPPRRVNHLLNFNDYIVIVYDKSVVVYKNRLWKTLNLKSFKYLQDFIKVIPGRSGILWLVGEKGVVPLNEEITIIKPLNKRMRDAVVDNNGLVYALTSKAIYHFDGQKWIKLTENQNNFKRLGVDNSNTLILFNDREFGVLSGTKIKKIPMPEVLNNEPCLNIFNNGVDKTYFISQNHLAFKMNFPKNIFKTLPKFIKNQYLFFIADDTEQTEALVKNIDRYWAYLDNSVQIEWLDILLERTANIGKEIIPMQTIQNRILRLNSQTEKERLLRKLILAAQVVSPELSVGFQMKMIKMQTSPEKIIKNKLQLAKLYAVYGEEAISNAIYQEIYQKFSPNIKGVDWAIYKTLEMNGYGNAENLEKKLLENSTDPIVRLKARYYNYKSYMKKLLEKQYKATFTNFNKIDLNNATTWKVFNGHEQCYLTNEKRQVFVCNPQNIEPKLIDNKTSVLKVVSSVLGDLALTSKNEIVELTAETIQKLNMNLRPQGAIKNLFLSKNAPLFNTKNQVYYYSLQSEQWRSFRIPAELRSFNFLQICSQNEEEWLFVTESKVFIYNNKNKQVKSVPLPISVIKITDALMDIGGFLYIGTNSGLYLFHEGKWLRQDESKGFLGRRILDIEYQPQEDIIIVQADSTYYIRKNNLWFDIQENKYIDNKIDNMAADTQGYLYLLIQNQLWMWSAREGKGPLMLLTAVNAAERLMADNRLKELANFLDLLTSNSFTGEWAYEYRGRILLKLNDFRGAYDNFQYGINLFKERHWFSDTSFVALVYDLLQKDAWEMARQTTDLFLSVYPQSALKEYLFNILIDKCETGPFTEHLKNRIETIFWLRSLNPSYVHSKSITSLLNFLLIRNYYQSTATGGAVAFLKQALSENDSQELKLLWQYLILQSAERNGAVESFDLPAAVFQLPNNFIKKNIGGYKTQIYFKNLLKFK</sequence>
<evidence type="ECO:0000313" key="1">
    <source>
        <dbReference type="EMBL" id="APF19796.1"/>
    </source>
</evidence>
<keyword evidence="3" id="KW-1185">Reference proteome</keyword>
<evidence type="ECO:0000313" key="3">
    <source>
        <dbReference type="Proteomes" id="UP000004671"/>
    </source>
</evidence>
<accession>H1XNW0</accession>
<dbReference type="KEGG" id="caby:Cabys_3048"/>